<dbReference type="Proteomes" id="UP000070284">
    <property type="component" value="Unassembled WGS sequence"/>
</dbReference>
<dbReference type="EMBL" id="LHXO01000127">
    <property type="protein sequence ID" value="KXA92965.1"/>
    <property type="molecule type" value="Genomic_DNA"/>
</dbReference>
<evidence type="ECO:0000313" key="2">
    <source>
        <dbReference type="Proteomes" id="UP000070284"/>
    </source>
</evidence>
<gene>
    <name evidence="1" type="ORF">AKJ65_06810</name>
</gene>
<dbReference type="AlphaFoldDB" id="A0A133UFJ5"/>
<sequence>MSEKTVKARGEESFRLWIPLSIPLSEEVKEALDLPIGDWVLLRSQENGMLIEKVSTEEIEIEIKAEAMELAGTIRDLKGYYTTEKALSNMVRKGLAMLLREEEEEEERARELENSWVLQVHS</sequence>
<protein>
    <submittedName>
        <fullName evidence="1">Uncharacterized protein</fullName>
    </submittedName>
</protein>
<evidence type="ECO:0000313" key="1">
    <source>
        <dbReference type="EMBL" id="KXA92965.1"/>
    </source>
</evidence>
<accession>A0A133UFJ5</accession>
<keyword evidence="2" id="KW-1185">Reference proteome</keyword>
<organism evidence="1 2">
    <name type="scientific">candidate division MSBL1 archaeon SCGC-AAA259E19</name>
    <dbReference type="NCBI Taxonomy" id="1698264"/>
    <lineage>
        <taxon>Archaea</taxon>
        <taxon>Methanobacteriati</taxon>
        <taxon>Methanobacteriota</taxon>
        <taxon>candidate division MSBL1</taxon>
    </lineage>
</organism>
<reference evidence="1 2" key="1">
    <citation type="journal article" date="2016" name="Sci. Rep.">
        <title>Metabolic traits of an uncultured archaeal lineage -MSBL1- from brine pools of the Red Sea.</title>
        <authorList>
            <person name="Mwirichia R."/>
            <person name="Alam I."/>
            <person name="Rashid M."/>
            <person name="Vinu M."/>
            <person name="Ba-Alawi W."/>
            <person name="Anthony Kamau A."/>
            <person name="Kamanda Ngugi D."/>
            <person name="Goker M."/>
            <person name="Klenk H.P."/>
            <person name="Bajic V."/>
            <person name="Stingl U."/>
        </authorList>
    </citation>
    <scope>NUCLEOTIDE SEQUENCE [LARGE SCALE GENOMIC DNA]</scope>
    <source>
        <strain evidence="1">SCGC-AAA259E19</strain>
    </source>
</reference>
<comment type="caution">
    <text evidence="1">The sequence shown here is derived from an EMBL/GenBank/DDBJ whole genome shotgun (WGS) entry which is preliminary data.</text>
</comment>
<name>A0A133UFJ5_9EURY</name>
<proteinExistence type="predicted"/>